<dbReference type="Pfam" id="PF13585">
    <property type="entry name" value="CHU_C"/>
    <property type="match status" value="1"/>
</dbReference>
<feature type="chain" id="PRO_5021004786" evidence="1">
    <location>
        <begin position="20"/>
        <end position="1149"/>
    </location>
</feature>
<keyword evidence="1" id="KW-0732">Signal</keyword>
<keyword evidence="3" id="KW-1185">Reference proteome</keyword>
<dbReference type="EMBL" id="SNXR01000017">
    <property type="protein sequence ID" value="TDP57798.1"/>
    <property type="molecule type" value="Genomic_DNA"/>
</dbReference>
<dbReference type="Proteomes" id="UP000295260">
    <property type="component" value="Unassembled WGS sequence"/>
</dbReference>
<feature type="signal peptide" evidence="1">
    <location>
        <begin position="1"/>
        <end position="19"/>
    </location>
</feature>
<dbReference type="InterPro" id="IPR013783">
    <property type="entry name" value="Ig-like_fold"/>
</dbReference>
<proteinExistence type="predicted"/>
<name>A0A4R6Q5W0_9FLAO</name>
<organism evidence="2 3">
    <name type="scientific">Flavobacterium dankookense</name>
    <dbReference type="NCBI Taxonomy" id="706186"/>
    <lineage>
        <taxon>Bacteria</taxon>
        <taxon>Pseudomonadati</taxon>
        <taxon>Bacteroidota</taxon>
        <taxon>Flavobacteriia</taxon>
        <taxon>Flavobacteriales</taxon>
        <taxon>Flavobacteriaceae</taxon>
        <taxon>Flavobacterium</taxon>
    </lineage>
</organism>
<comment type="caution">
    <text evidence="2">The sequence shown here is derived from an EMBL/GenBank/DDBJ whole genome shotgun (WGS) entry which is preliminary data.</text>
</comment>
<dbReference type="InterPro" id="IPR026341">
    <property type="entry name" value="T9SS_type_B"/>
</dbReference>
<protein>
    <submittedName>
        <fullName evidence="2">Gliding motility-associated-like protein</fullName>
    </submittedName>
</protein>
<accession>A0A4R6Q5W0</accession>
<reference evidence="2 3" key="1">
    <citation type="submission" date="2019-03" db="EMBL/GenBank/DDBJ databases">
        <title>Genomic Encyclopedia of Archaeal and Bacterial Type Strains, Phase II (KMG-II): from individual species to whole genera.</title>
        <authorList>
            <person name="Goeker M."/>
        </authorList>
    </citation>
    <scope>NUCLEOTIDE SEQUENCE [LARGE SCALE GENOMIC DNA]</scope>
    <source>
        <strain evidence="2 3">DSM 25687</strain>
    </source>
</reference>
<dbReference type="Gene3D" id="2.60.40.10">
    <property type="entry name" value="Immunoglobulins"/>
    <property type="match status" value="2"/>
</dbReference>
<dbReference type="AlphaFoldDB" id="A0A4R6Q5W0"/>
<evidence type="ECO:0000313" key="2">
    <source>
        <dbReference type="EMBL" id="TDP57798.1"/>
    </source>
</evidence>
<dbReference type="NCBIfam" id="TIGR04131">
    <property type="entry name" value="Bac_Flav_CTERM"/>
    <property type="match status" value="1"/>
</dbReference>
<evidence type="ECO:0000256" key="1">
    <source>
        <dbReference type="SAM" id="SignalP"/>
    </source>
</evidence>
<evidence type="ECO:0000313" key="3">
    <source>
        <dbReference type="Proteomes" id="UP000295260"/>
    </source>
</evidence>
<sequence>MGKIKLSILFVFFSQMVFCQLSNFGLTVISSNETCTANGTITISVNNTTVGATMLYSIYKLPDITTPISVQSATTLGGLTSGTYRVVATQSLGNENASKQQDVIITNQISPLSYTLDSKNELCGNDGEIIVSTVTGIAQQYEIISGPVTRPLQTSNIFTGLTAGLYQIRVISNCNEGVVQSYTLFSDDPTLSCNLNPPSLSSCTMVSVGFSFSTVASDGVVAYPLAVTTTVFPPTGSPIVSNSTITFGSGFSTSIPYYNGQSYNYSFSITDACGENYVLNGSVQTLSTSVSYTVLTQNCTQKSIKFSDVVALTLTAAPSTYPNSLPQNFTSQIINNQVTINNLGAGTYVFNATNLCGVAQVISIVIEISEGNDPYHILFNRTCSSSSLLIFDISQLILTSSPTAYNVTLPQDYTNLINNANYAAFVNLPVGVYVFSVIDLCGQPKIMTITIEPLAVPPTVTVLEGCNDNVGSFKVSGLMQSINLISAPSSFATSFPVDYTSSLISGNSALVLDMLPPGSYTFEITDSCNIMYTKTAVVLGYTDNTILDVQANCGSFNLNLNHTSSNNNDVKFWLQKYNPNTNSWEHPFNGNQYLEGVVPIENNSFLIQNNASTFNLATLGDFRIVKSYKCYIENSLALANCIRVIEEFEFKGVPQIIDIYSISCGATFEVIVDAVGLNPLVYRIKTKNNLPFLIENGSSYLFSNLEPAIYNFEVEDGCNNTVNRFFEVLNPNPLEITTNSTLCNGENVTLIAPNFDFLEYEWWKNNNTTTILSTSNSLVFPNFNSNVNNGTYSVRIIYDGNPNSCLNQVLTYTIDVNTNEPNAGQGGSFSYCGTQNTVDLNTLLQGTFDTDGVWTETSNSGTLSGNFWNSSNVAFGSYSFTYRVDGDCGVFDEATVNITIKEIPNAPIASSNTIICETKELDLFATTIPNVTYNWVGPNDFSSSVQNPTIENISSVNNGIYTVNVVLNECPSETASIEIFVNELPEFELFQNCVNNEYVLSYEISNNDAAVETDYDFSWFGPNNFSSTENQVTITRGETGIYNLTITDLIGCSATKEINVIRTICEIPNVITPNNDGSNDSFDLTGFGVKKIEIYNRWGRLVYDKENYSNEWYGQNNNGELLPDSTYYYLIQIENEASTKVGWIYVTKG</sequence>
<gene>
    <name evidence="2" type="ORF">BC748_2615</name>
</gene>